<dbReference type="EMBL" id="WMEQ01000001">
    <property type="protein sequence ID" value="MYL32342.1"/>
    <property type="molecule type" value="Genomic_DNA"/>
</dbReference>
<protein>
    <submittedName>
        <fullName evidence="1">Uncharacterized protein</fullName>
    </submittedName>
</protein>
<reference evidence="1 2" key="1">
    <citation type="submission" date="2019-11" db="EMBL/GenBank/DDBJ databases">
        <title>Genome sequences of 17 halophilic strains isolated from different environments.</title>
        <authorList>
            <person name="Furrow R.E."/>
        </authorList>
    </citation>
    <scope>NUCLEOTIDE SEQUENCE [LARGE SCALE GENOMIC DNA]</scope>
    <source>
        <strain evidence="1 2">22514_16_FS</strain>
    </source>
</reference>
<evidence type="ECO:0000313" key="2">
    <source>
        <dbReference type="Proteomes" id="UP000468638"/>
    </source>
</evidence>
<proteinExistence type="predicted"/>
<accession>A0A6I4ZWW2</accession>
<dbReference type="RefSeq" id="WP_160847642.1">
    <property type="nucleotide sequence ID" value="NZ_WMEQ01000001.1"/>
</dbReference>
<gene>
    <name evidence="1" type="ORF">GLW05_01815</name>
</gene>
<dbReference type="AlphaFoldDB" id="A0A6I4ZWW2"/>
<organism evidence="1 2">
    <name type="scientific">Pontibacillus yanchengensis</name>
    <dbReference type="NCBI Taxonomy" id="462910"/>
    <lineage>
        <taxon>Bacteria</taxon>
        <taxon>Bacillati</taxon>
        <taxon>Bacillota</taxon>
        <taxon>Bacilli</taxon>
        <taxon>Bacillales</taxon>
        <taxon>Bacillaceae</taxon>
        <taxon>Pontibacillus</taxon>
    </lineage>
</organism>
<dbReference type="Proteomes" id="UP000468638">
    <property type="component" value="Unassembled WGS sequence"/>
</dbReference>
<sequence>MGAIVYGLGNGVFYYDDLMVIGKELGLGLFGNVLYYKEAKRKIAKLKEKKGSLYKEDL</sequence>
<name>A0A6I4ZWW2_9BACI</name>
<comment type="caution">
    <text evidence="1">The sequence shown here is derived from an EMBL/GenBank/DDBJ whole genome shotgun (WGS) entry which is preliminary data.</text>
</comment>
<evidence type="ECO:0000313" key="1">
    <source>
        <dbReference type="EMBL" id="MYL32342.1"/>
    </source>
</evidence>